<evidence type="ECO:0000313" key="4">
    <source>
        <dbReference type="Proteomes" id="UP001418444"/>
    </source>
</evidence>
<protein>
    <submittedName>
        <fullName evidence="3">Uncharacterized protein</fullName>
    </submittedName>
</protein>
<organism evidence="3 4">
    <name type="scientific">Gordonia caeni</name>
    <dbReference type="NCBI Taxonomy" id="1007097"/>
    <lineage>
        <taxon>Bacteria</taxon>
        <taxon>Bacillati</taxon>
        <taxon>Actinomycetota</taxon>
        <taxon>Actinomycetes</taxon>
        <taxon>Mycobacteriales</taxon>
        <taxon>Gordoniaceae</taxon>
        <taxon>Gordonia</taxon>
    </lineage>
</organism>
<feature type="region of interest" description="Disordered" evidence="1">
    <location>
        <begin position="1"/>
        <end position="56"/>
    </location>
</feature>
<keyword evidence="2" id="KW-0812">Transmembrane</keyword>
<evidence type="ECO:0000256" key="1">
    <source>
        <dbReference type="SAM" id="MobiDB-lite"/>
    </source>
</evidence>
<dbReference type="Proteomes" id="UP001418444">
    <property type="component" value="Unassembled WGS sequence"/>
</dbReference>
<feature type="compositionally biased region" description="Low complexity" evidence="1">
    <location>
        <begin position="22"/>
        <end position="33"/>
    </location>
</feature>
<feature type="compositionally biased region" description="Basic and acidic residues" evidence="1">
    <location>
        <begin position="92"/>
        <end position="106"/>
    </location>
</feature>
<sequence length="150" mass="14870">MTNPENPENPEKTESGDGAPDAGSTASAGESGARPIEPIEQSAPAAAPAAAGGAGDKKKWLIGGAVAAGAAVFLIGFGCGYITGDQVGGTGDRPRGISQDGRDRGGDPMLVGPRGGSGREYPGQRGQTPNIPMPDQQAPTGETQQPTTSS</sequence>
<evidence type="ECO:0000313" key="3">
    <source>
        <dbReference type="EMBL" id="GAA3968693.1"/>
    </source>
</evidence>
<dbReference type="RefSeq" id="WP_344785533.1">
    <property type="nucleotide sequence ID" value="NZ_BAAAZW010000011.1"/>
</dbReference>
<accession>A0ABP7PQ96</accession>
<feature type="compositionally biased region" description="Polar residues" evidence="1">
    <location>
        <begin position="137"/>
        <end position="150"/>
    </location>
</feature>
<reference evidence="4" key="1">
    <citation type="journal article" date="2019" name="Int. J. Syst. Evol. Microbiol.">
        <title>The Global Catalogue of Microorganisms (GCM) 10K type strain sequencing project: providing services to taxonomists for standard genome sequencing and annotation.</title>
        <authorList>
            <consortium name="The Broad Institute Genomics Platform"/>
            <consortium name="The Broad Institute Genome Sequencing Center for Infectious Disease"/>
            <person name="Wu L."/>
            <person name="Ma J."/>
        </authorList>
    </citation>
    <scope>NUCLEOTIDE SEQUENCE [LARGE SCALE GENOMIC DNA]</scope>
    <source>
        <strain evidence="4">JCM 16923</strain>
    </source>
</reference>
<keyword evidence="2" id="KW-1133">Transmembrane helix</keyword>
<dbReference type="EMBL" id="BAAAZW010000011">
    <property type="protein sequence ID" value="GAA3968693.1"/>
    <property type="molecule type" value="Genomic_DNA"/>
</dbReference>
<keyword evidence="4" id="KW-1185">Reference proteome</keyword>
<feature type="region of interest" description="Disordered" evidence="1">
    <location>
        <begin position="83"/>
        <end position="150"/>
    </location>
</feature>
<gene>
    <name evidence="3" type="ORF">GCM10022231_32190</name>
</gene>
<proteinExistence type="predicted"/>
<feature type="transmembrane region" description="Helical" evidence="2">
    <location>
        <begin position="60"/>
        <end position="83"/>
    </location>
</feature>
<name>A0ABP7PQ96_9ACTN</name>
<keyword evidence="2" id="KW-0472">Membrane</keyword>
<comment type="caution">
    <text evidence="3">The sequence shown here is derived from an EMBL/GenBank/DDBJ whole genome shotgun (WGS) entry which is preliminary data.</text>
</comment>
<evidence type="ECO:0000256" key="2">
    <source>
        <dbReference type="SAM" id="Phobius"/>
    </source>
</evidence>